<sequence>MAILPQVLPARGNVLPNAGTCGKMASWLPRGDAGEVAILLRRSQSGGAKQSDSILAELVTDICLHRLLPSLGASSLIGAVDILTLTVKVPMVTTVVTAAVIAVAYIGGPYTSESSSESEAASVHHGPVHELDAHSQRPSEQDPVTVAVIEMLQSAFESQKAMPETAVSGLSSSM</sequence>
<organism evidence="2 3">
    <name type="scientific">Phytophthora pseudosyringae</name>
    <dbReference type="NCBI Taxonomy" id="221518"/>
    <lineage>
        <taxon>Eukaryota</taxon>
        <taxon>Sar</taxon>
        <taxon>Stramenopiles</taxon>
        <taxon>Oomycota</taxon>
        <taxon>Peronosporomycetes</taxon>
        <taxon>Peronosporales</taxon>
        <taxon>Peronosporaceae</taxon>
        <taxon>Phytophthora</taxon>
    </lineage>
</organism>
<evidence type="ECO:0000313" key="3">
    <source>
        <dbReference type="Proteomes" id="UP000694044"/>
    </source>
</evidence>
<reference evidence="2" key="1">
    <citation type="submission" date="2021-02" db="EMBL/GenBank/DDBJ databases">
        <authorList>
            <person name="Palmer J.M."/>
        </authorList>
    </citation>
    <scope>NUCLEOTIDE SEQUENCE</scope>
    <source>
        <strain evidence="2">SCRP734</strain>
    </source>
</reference>
<protein>
    <submittedName>
        <fullName evidence="2">Uncharacterized protein</fullName>
    </submittedName>
</protein>
<accession>A0A8T1VC79</accession>
<evidence type="ECO:0000313" key="2">
    <source>
        <dbReference type="EMBL" id="KAG7378872.1"/>
    </source>
</evidence>
<gene>
    <name evidence="2" type="ORF">PHYPSEUDO_009432</name>
</gene>
<proteinExistence type="predicted"/>
<dbReference type="Proteomes" id="UP000694044">
    <property type="component" value="Unassembled WGS sequence"/>
</dbReference>
<dbReference type="AlphaFoldDB" id="A0A8T1VC79"/>
<dbReference type="EMBL" id="JAGDFM010000391">
    <property type="protein sequence ID" value="KAG7378872.1"/>
    <property type="molecule type" value="Genomic_DNA"/>
</dbReference>
<feature type="region of interest" description="Disordered" evidence="1">
    <location>
        <begin position="115"/>
        <end position="140"/>
    </location>
</feature>
<keyword evidence="3" id="KW-1185">Reference proteome</keyword>
<feature type="compositionally biased region" description="Basic and acidic residues" evidence="1">
    <location>
        <begin position="127"/>
        <end position="140"/>
    </location>
</feature>
<evidence type="ECO:0000256" key="1">
    <source>
        <dbReference type="SAM" id="MobiDB-lite"/>
    </source>
</evidence>
<comment type="caution">
    <text evidence="2">The sequence shown here is derived from an EMBL/GenBank/DDBJ whole genome shotgun (WGS) entry which is preliminary data.</text>
</comment>
<name>A0A8T1VC79_9STRA</name>